<protein>
    <submittedName>
        <fullName evidence="2">Uncharacterized protein</fullName>
    </submittedName>
</protein>
<dbReference type="Pfam" id="PF00114">
    <property type="entry name" value="Pilin"/>
    <property type="match status" value="1"/>
</dbReference>
<proteinExistence type="inferred from homology"/>
<evidence type="ECO:0000313" key="2">
    <source>
        <dbReference type="EMBL" id="MDR7089165.1"/>
    </source>
</evidence>
<dbReference type="RefSeq" id="WP_310069901.1">
    <property type="nucleotide sequence ID" value="NZ_JAVDVX010000002.1"/>
</dbReference>
<dbReference type="Proteomes" id="UP001253595">
    <property type="component" value="Unassembled WGS sequence"/>
</dbReference>
<reference evidence="2 3" key="1">
    <citation type="submission" date="2023-07" db="EMBL/GenBank/DDBJ databases">
        <title>Sorghum-associated microbial communities from plants grown in Nebraska, USA.</title>
        <authorList>
            <person name="Schachtman D."/>
        </authorList>
    </citation>
    <scope>NUCLEOTIDE SEQUENCE [LARGE SCALE GENOMIC DNA]</scope>
    <source>
        <strain evidence="2 3">BE190</strain>
    </source>
</reference>
<dbReference type="Gene3D" id="3.30.700.10">
    <property type="entry name" value="Glycoprotein, Type 4 Pilin"/>
    <property type="match status" value="1"/>
</dbReference>
<organism evidence="2 3">
    <name type="scientific">Cellvibrio fibrivorans</name>
    <dbReference type="NCBI Taxonomy" id="126350"/>
    <lineage>
        <taxon>Bacteria</taxon>
        <taxon>Pseudomonadati</taxon>
        <taxon>Pseudomonadota</taxon>
        <taxon>Gammaproteobacteria</taxon>
        <taxon>Cellvibrionales</taxon>
        <taxon>Cellvibrionaceae</taxon>
        <taxon>Cellvibrio</taxon>
    </lineage>
</organism>
<keyword evidence="3" id="KW-1185">Reference proteome</keyword>
<dbReference type="SUPFAM" id="SSF54523">
    <property type="entry name" value="Pili subunits"/>
    <property type="match status" value="1"/>
</dbReference>
<dbReference type="InterPro" id="IPR045584">
    <property type="entry name" value="Pilin-like"/>
</dbReference>
<sequence>MDTLSAKRYNNTRPSLYLLRSELALEQLTSLRTPDNFAYFYFGGDCVSPTAVSYAEYIKRYKKSLPESDDLYRDEGRIFEQYNFRTQNALYALNNPTRSLDEEGNPPLKLQIEIIDMRINACTQRLQKATISGNLDKISGYNFEKANVWLQTRFTISNSTDDVVLLNIITEGSANEVDGYQGNISRLTTAAYEQAINNLIANQKFAELLTPKSKIQKINIPESKPTEPTETSGLLSRLTEKFQLNSVKKSRVAEALSLVNPVRISIVQYYADTGKWPNSFADINLNASELQQKDLIDSAELRLGGVLHLRLANSTFGENEVLQLIPKPIMSGQSIDWDCRTSLDKAFWVGDCQGQ</sequence>
<name>A0ABU1UVI8_9GAMM</name>
<evidence type="ECO:0000256" key="1">
    <source>
        <dbReference type="ARBA" id="ARBA00005233"/>
    </source>
</evidence>
<accession>A0ABU1UVI8</accession>
<comment type="similarity">
    <text evidence="1">Belongs to the N-Me-Phe pilin family.</text>
</comment>
<comment type="caution">
    <text evidence="2">The sequence shown here is derived from an EMBL/GenBank/DDBJ whole genome shotgun (WGS) entry which is preliminary data.</text>
</comment>
<dbReference type="EMBL" id="JAVDVX010000002">
    <property type="protein sequence ID" value="MDR7089165.1"/>
    <property type="molecule type" value="Genomic_DNA"/>
</dbReference>
<evidence type="ECO:0000313" key="3">
    <source>
        <dbReference type="Proteomes" id="UP001253595"/>
    </source>
</evidence>
<gene>
    <name evidence="2" type="ORF">J2X05_001171</name>
</gene>
<dbReference type="InterPro" id="IPR001082">
    <property type="entry name" value="Pilin"/>
</dbReference>